<keyword evidence="1" id="KW-0812">Transmembrane</keyword>
<name>A0ABN4CJJ8_9CORY</name>
<dbReference type="Pfam" id="PF00082">
    <property type="entry name" value="Peptidase_S8"/>
    <property type="match status" value="1"/>
</dbReference>
<dbReference type="Gene3D" id="3.40.50.200">
    <property type="entry name" value="Peptidase S8/S53 domain"/>
    <property type="match status" value="1"/>
</dbReference>
<proteinExistence type="predicted"/>
<dbReference type="SUPFAM" id="SSF52743">
    <property type="entry name" value="Subtilisin-like"/>
    <property type="match status" value="1"/>
</dbReference>
<dbReference type="InterPro" id="IPR036852">
    <property type="entry name" value="Peptidase_S8/S53_dom_sf"/>
</dbReference>
<dbReference type="EMBL" id="CP004350">
    <property type="protein sequence ID" value="AHI21297.1"/>
    <property type="molecule type" value="Genomic_DNA"/>
</dbReference>
<evidence type="ECO:0000313" key="4">
    <source>
        <dbReference type="Proteomes" id="UP000019226"/>
    </source>
</evidence>
<accession>A0ABN4CJJ8</accession>
<keyword evidence="1" id="KW-0472">Membrane</keyword>
<organism evidence="3 4">
    <name type="scientific">Corynebacterium casei LMG S-19264</name>
    <dbReference type="NCBI Taxonomy" id="1285583"/>
    <lineage>
        <taxon>Bacteria</taxon>
        <taxon>Bacillati</taxon>
        <taxon>Actinomycetota</taxon>
        <taxon>Actinomycetes</taxon>
        <taxon>Mycobacteriales</taxon>
        <taxon>Corynebacteriaceae</taxon>
        <taxon>Corynebacterium</taxon>
    </lineage>
</organism>
<reference evidence="4" key="1">
    <citation type="submission" date="2013-02" db="EMBL/GenBank/DDBJ databases">
        <title>The complete genome sequence of Corynebacterium casei LMG S-19264 (=DSM 44701).</title>
        <authorList>
            <person name="Ruckert C."/>
            <person name="Albersmeier A."/>
            <person name="Kalinowski J."/>
        </authorList>
    </citation>
    <scope>NUCLEOTIDE SEQUENCE [LARGE SCALE GENOMIC DNA]</scope>
    <source>
        <strain evidence="4">LMG S-19264</strain>
    </source>
</reference>
<evidence type="ECO:0000256" key="1">
    <source>
        <dbReference type="SAM" id="Phobius"/>
    </source>
</evidence>
<keyword evidence="4" id="KW-1185">Reference proteome</keyword>
<evidence type="ECO:0000313" key="3">
    <source>
        <dbReference type="EMBL" id="AHI21297.1"/>
    </source>
</evidence>
<dbReference type="RefSeq" id="WP_025388312.1">
    <property type="nucleotide sequence ID" value="NZ_CP004350.1"/>
</dbReference>
<evidence type="ECO:0000259" key="2">
    <source>
        <dbReference type="Pfam" id="PF00082"/>
    </source>
</evidence>
<dbReference type="Proteomes" id="UP000019226">
    <property type="component" value="Chromosome"/>
</dbReference>
<feature type="transmembrane region" description="Helical" evidence="1">
    <location>
        <begin position="15"/>
        <end position="35"/>
    </location>
</feature>
<keyword evidence="1" id="KW-1133">Transmembrane helix</keyword>
<sequence length="253" mass="26787">MKFPFVSTLDVVERWTVVLAVVISLFGAFIAPYFLSGSSSTASTASSVPKVVFIDDGLSRPDNIEIIVLNPDGEPGQHFDGLFQSFVEAYSQQTNILVIDVVGSFGQASPDSIADAVNIAIDEGADIINISLASEKASMKLESAIQAADERNIAVIASTQSGLEKVVSYPAAFESVIGVYPLSSDGTRYWFSNSVGADIGVVVPVDGGSSLGAVLTTAQLLNCTSRYDQPKEKLVAILLQCQSPIFSFHRASP</sequence>
<gene>
    <name evidence="3" type="ORF">CCASEI_13735</name>
</gene>
<protein>
    <submittedName>
        <fullName evidence="3">Subtilisin</fullName>
    </submittedName>
</protein>
<dbReference type="InterPro" id="IPR000209">
    <property type="entry name" value="Peptidase_S8/S53_dom"/>
</dbReference>
<feature type="domain" description="Peptidase S8/S53" evidence="2">
    <location>
        <begin position="95"/>
        <end position="208"/>
    </location>
</feature>
<dbReference type="GeneID" id="82878838"/>